<feature type="domain" description="PepSY" evidence="2">
    <location>
        <begin position="9"/>
        <end position="87"/>
    </location>
</feature>
<comment type="caution">
    <text evidence="3">The sequence shown here is derived from an EMBL/GenBank/DDBJ whole genome shotgun (WGS) entry which is preliminary data.</text>
</comment>
<evidence type="ECO:0000256" key="1">
    <source>
        <dbReference type="SAM" id="SignalP"/>
    </source>
</evidence>
<dbReference type="RefSeq" id="WP_123630578.1">
    <property type="nucleotide sequence ID" value="NZ_AYKH01000008.1"/>
</dbReference>
<evidence type="ECO:0000313" key="4">
    <source>
        <dbReference type="Proteomes" id="UP000283993"/>
    </source>
</evidence>
<dbReference type="InterPro" id="IPR025711">
    <property type="entry name" value="PepSY"/>
</dbReference>
<name>A0A423PT26_9GAMM</name>
<proteinExistence type="predicted"/>
<sequence length="91" mass="9610">MTHRNLIALTTAAGLALAGTTALAQNNGADSGSMGIPDVVKSLEGEGYTQIESVEHEANRYEVDATAPNGDRVELEVDENSGEILHSERDD</sequence>
<keyword evidence="4" id="KW-1185">Reference proteome</keyword>
<dbReference type="AlphaFoldDB" id="A0A423PT26"/>
<dbReference type="EMBL" id="AYKH01000008">
    <property type="protein sequence ID" value="ROO28734.1"/>
    <property type="molecule type" value="Genomic_DNA"/>
</dbReference>
<feature type="chain" id="PRO_5019189473" description="PepSY domain-containing protein" evidence="1">
    <location>
        <begin position="25"/>
        <end position="91"/>
    </location>
</feature>
<organism evidence="3 4">
    <name type="scientific">Salinisphaera orenii MK-B5</name>
    <dbReference type="NCBI Taxonomy" id="856730"/>
    <lineage>
        <taxon>Bacteria</taxon>
        <taxon>Pseudomonadati</taxon>
        <taxon>Pseudomonadota</taxon>
        <taxon>Gammaproteobacteria</taxon>
        <taxon>Salinisphaerales</taxon>
        <taxon>Salinisphaeraceae</taxon>
        <taxon>Salinisphaera</taxon>
    </lineage>
</organism>
<gene>
    <name evidence="3" type="ORF">SAOR_05625</name>
</gene>
<dbReference type="Proteomes" id="UP000283993">
    <property type="component" value="Unassembled WGS sequence"/>
</dbReference>
<reference evidence="3 4" key="1">
    <citation type="submission" date="2013-10" db="EMBL/GenBank/DDBJ databases">
        <title>Salinisphaera orenii MK-B5 Genome Sequencing.</title>
        <authorList>
            <person name="Lai Q."/>
            <person name="Li C."/>
            <person name="Shao Z."/>
        </authorList>
    </citation>
    <scope>NUCLEOTIDE SEQUENCE [LARGE SCALE GENOMIC DNA]</scope>
    <source>
        <strain evidence="3 4">MK-B5</strain>
    </source>
</reference>
<dbReference type="Pfam" id="PF13670">
    <property type="entry name" value="PepSY_2"/>
    <property type="match status" value="1"/>
</dbReference>
<keyword evidence="1" id="KW-0732">Signal</keyword>
<accession>A0A423PT26</accession>
<feature type="signal peptide" evidence="1">
    <location>
        <begin position="1"/>
        <end position="24"/>
    </location>
</feature>
<evidence type="ECO:0000259" key="2">
    <source>
        <dbReference type="Pfam" id="PF13670"/>
    </source>
</evidence>
<protein>
    <recommendedName>
        <fullName evidence="2">PepSY domain-containing protein</fullName>
    </recommendedName>
</protein>
<evidence type="ECO:0000313" key="3">
    <source>
        <dbReference type="EMBL" id="ROO28734.1"/>
    </source>
</evidence>